<feature type="region of interest" description="Disordered" evidence="1">
    <location>
        <begin position="566"/>
        <end position="593"/>
    </location>
</feature>
<evidence type="ECO:0000313" key="3">
    <source>
        <dbReference type="EMBL" id="RKP34301.1"/>
    </source>
</evidence>
<feature type="compositionally biased region" description="Polar residues" evidence="1">
    <location>
        <begin position="81"/>
        <end position="91"/>
    </location>
</feature>
<gene>
    <name evidence="3" type="ORF">BJ085DRAFT_29175</name>
</gene>
<evidence type="ECO:0000256" key="1">
    <source>
        <dbReference type="SAM" id="MobiDB-lite"/>
    </source>
</evidence>
<keyword evidence="4" id="KW-1185">Reference proteome</keyword>
<evidence type="ECO:0000256" key="2">
    <source>
        <dbReference type="SAM" id="SignalP"/>
    </source>
</evidence>
<feature type="compositionally biased region" description="Basic and acidic residues" evidence="1">
    <location>
        <begin position="584"/>
        <end position="593"/>
    </location>
</feature>
<keyword evidence="2" id="KW-0732">Signal</keyword>
<dbReference type="AlphaFoldDB" id="A0A4P9ZNV3"/>
<dbReference type="Proteomes" id="UP000268162">
    <property type="component" value="Unassembled WGS sequence"/>
</dbReference>
<evidence type="ECO:0000313" key="4">
    <source>
        <dbReference type="Proteomes" id="UP000268162"/>
    </source>
</evidence>
<feature type="region of interest" description="Disordered" evidence="1">
    <location>
        <begin position="81"/>
        <end position="112"/>
    </location>
</feature>
<feature type="chain" id="PRO_5020645395" evidence="2">
    <location>
        <begin position="17"/>
        <end position="593"/>
    </location>
</feature>
<reference evidence="4" key="1">
    <citation type="journal article" date="2018" name="Nat. Microbiol.">
        <title>Leveraging single-cell genomics to expand the fungal tree of life.</title>
        <authorList>
            <person name="Ahrendt S.R."/>
            <person name="Quandt C.A."/>
            <person name="Ciobanu D."/>
            <person name="Clum A."/>
            <person name="Salamov A."/>
            <person name="Andreopoulos B."/>
            <person name="Cheng J.F."/>
            <person name="Woyke T."/>
            <person name="Pelin A."/>
            <person name="Henrissat B."/>
            <person name="Reynolds N.K."/>
            <person name="Benny G.L."/>
            <person name="Smith M.E."/>
            <person name="James T.Y."/>
            <person name="Grigoriev I.V."/>
        </authorList>
    </citation>
    <scope>NUCLEOTIDE SEQUENCE [LARGE SCALE GENOMIC DNA]</scope>
    <source>
        <strain evidence="4">RSA 468</strain>
    </source>
</reference>
<protein>
    <submittedName>
        <fullName evidence="3">Uncharacterized protein</fullName>
    </submittedName>
</protein>
<feature type="signal peptide" evidence="2">
    <location>
        <begin position="1"/>
        <end position="16"/>
    </location>
</feature>
<organism evidence="3 4">
    <name type="scientific">Dimargaris cristalligena</name>
    <dbReference type="NCBI Taxonomy" id="215637"/>
    <lineage>
        <taxon>Eukaryota</taxon>
        <taxon>Fungi</taxon>
        <taxon>Fungi incertae sedis</taxon>
        <taxon>Zoopagomycota</taxon>
        <taxon>Kickxellomycotina</taxon>
        <taxon>Dimargaritomycetes</taxon>
        <taxon>Dimargaritales</taxon>
        <taxon>Dimargaritaceae</taxon>
        <taxon>Dimargaris</taxon>
    </lineage>
</organism>
<sequence length="593" mass="65499">MKAVITLLAVATLANALPTTMLQPPPRDWDAHSYSSSELSDTDTLVIDPELKLPSEQYSNLGKPYHNVNYRGQAKLGRNTSPLAIDTSTDQWNDKDGSDAESVYYSPQSSPTKENMNLWGGSDEWAAFKANADQTLTVPMNTSPGQTLPEPMGANNGPNFLELMDADTDRALTEPMDINTDQTLAVPINMNMAPSVQEPDTSYLVNENASSINLPRIEESGVPLFSAYFGPVVKAYFALAKDDKVNGHKVTQVLSTYESIYSSFSDSKATESKVKQDTDFSLLKPSTWSLPWSKSDQSSYSSSSTSSTFLSGSTQPGTTNTALGIAYVPVQQLVKEADILKGYLWMTLRNGEQLTGDAWKIIQKTEDIMLDRKMGFSMFKALPGNWQVDAAHFWPNDSDEVTAKAENAFLYGTVFPYAILSLLSQPQKKDINAILTILLGNSKLKDLWEISRADSVTPSEDQNNEIAPFVMATFADLVVAQAVFLSHFVYPTQAGAGDKDGKEYPACRDGGFNVRIRQCKDLARLYNALPATEYNADLYECFNDFHINPRSFFIEKGQVHIGLSKEDYPQGSGFPTDEPYNGSDEDRRYIPVL</sequence>
<name>A0A4P9ZNV3_9FUNG</name>
<accession>A0A4P9ZNV3</accession>
<proteinExistence type="predicted"/>
<dbReference type="EMBL" id="ML003261">
    <property type="protein sequence ID" value="RKP34301.1"/>
    <property type="molecule type" value="Genomic_DNA"/>
</dbReference>